<reference evidence="1 2" key="1">
    <citation type="submission" date="2022-01" db="EMBL/GenBank/DDBJ databases">
        <authorList>
            <person name="Xiong W."/>
            <person name="Schranz E."/>
        </authorList>
    </citation>
    <scope>NUCLEOTIDE SEQUENCE [LARGE SCALE GENOMIC DNA]</scope>
</reference>
<dbReference type="EMBL" id="CAKMRJ010002223">
    <property type="protein sequence ID" value="CAH1427785.1"/>
    <property type="molecule type" value="Genomic_DNA"/>
</dbReference>
<protein>
    <submittedName>
        <fullName evidence="1">Uncharacterized protein</fullName>
    </submittedName>
</protein>
<keyword evidence="2" id="KW-1185">Reference proteome</keyword>
<proteinExistence type="predicted"/>
<accession>A0AAU9N0U2</accession>
<evidence type="ECO:0000313" key="1">
    <source>
        <dbReference type="EMBL" id="CAH1427785.1"/>
    </source>
</evidence>
<dbReference type="AlphaFoldDB" id="A0AAU9N0U2"/>
<name>A0AAU9N0U2_9ASTR</name>
<gene>
    <name evidence="1" type="ORF">LVIROSA_LOCUS14763</name>
</gene>
<organism evidence="1 2">
    <name type="scientific">Lactuca virosa</name>
    <dbReference type="NCBI Taxonomy" id="75947"/>
    <lineage>
        <taxon>Eukaryota</taxon>
        <taxon>Viridiplantae</taxon>
        <taxon>Streptophyta</taxon>
        <taxon>Embryophyta</taxon>
        <taxon>Tracheophyta</taxon>
        <taxon>Spermatophyta</taxon>
        <taxon>Magnoliopsida</taxon>
        <taxon>eudicotyledons</taxon>
        <taxon>Gunneridae</taxon>
        <taxon>Pentapetalae</taxon>
        <taxon>asterids</taxon>
        <taxon>campanulids</taxon>
        <taxon>Asterales</taxon>
        <taxon>Asteraceae</taxon>
        <taxon>Cichorioideae</taxon>
        <taxon>Cichorieae</taxon>
        <taxon>Lactucinae</taxon>
        <taxon>Lactuca</taxon>
    </lineage>
</organism>
<evidence type="ECO:0000313" key="2">
    <source>
        <dbReference type="Proteomes" id="UP001157418"/>
    </source>
</evidence>
<comment type="caution">
    <text evidence="1">The sequence shown here is derived from an EMBL/GenBank/DDBJ whole genome shotgun (WGS) entry which is preliminary data.</text>
</comment>
<dbReference type="Proteomes" id="UP001157418">
    <property type="component" value="Unassembled WGS sequence"/>
</dbReference>
<sequence>MVKVMLSVSGVRHEIMATASMVMAAMVSGVDALRPASLASSSINNRIQSSINNHTSNLVVIGSQIHCVLQLPSVLHFLPIAASFRLAASFRSQHTTCFFPPVVAHSHHRIRFPVNFELLIFCLMQIWGALLGGYRIYKNVELASKIGQKIEVERCCKWGKLGKKLFRRFDIRSINYLTSY</sequence>